<dbReference type="InterPro" id="IPR050093">
    <property type="entry name" value="ABC_SmlMolc_Importer"/>
</dbReference>
<evidence type="ECO:0000313" key="6">
    <source>
        <dbReference type="Proteomes" id="UP000028824"/>
    </source>
</evidence>
<keyword evidence="6" id="KW-1185">Reference proteome</keyword>
<comment type="caution">
    <text evidence="5">The sequence shown here is derived from an EMBL/GenBank/DDBJ whole genome shotgun (WGS) entry which is preliminary data.</text>
</comment>
<sequence length="351" mass="38052">MPELIVENIHLKYGTAEVLGGASFSVEKGKIAALLGPSGSGKTTLLRTIAGLERACEGRIRVSGQEVLNCSAGLDLPAEKRGLGFVFQSYALWPNRTVFDNVAYGLRLRKVAETEIRRKVGAVCEVLGLGHLQQRFPAQLSGGQQQRVAIARSLAYDPAVLLLDEPLSNLDAKLRDEARAFLKELITREERAAVIVTHDQIEALAIADTIILLNGGVIAQEGSPEDLYNRPKTLFTADFIGNNVRISGKVVTAGDGFATLDCDGLRVTGRMGQPKTVGEDGTAVCRMDRLTLAAPGEPDAVEMHRATSMFLGEKWEHVYRLGGHSLRVLTDGPVAQETSPIRIPRESVWVF</sequence>
<dbReference type="InterPro" id="IPR003593">
    <property type="entry name" value="AAA+_ATPase"/>
</dbReference>
<dbReference type="GO" id="GO:0016887">
    <property type="term" value="F:ATP hydrolysis activity"/>
    <property type="evidence" value="ECO:0007669"/>
    <property type="project" value="InterPro"/>
</dbReference>
<evidence type="ECO:0000256" key="1">
    <source>
        <dbReference type="ARBA" id="ARBA00022448"/>
    </source>
</evidence>
<dbReference type="InterPro" id="IPR003439">
    <property type="entry name" value="ABC_transporter-like_ATP-bd"/>
</dbReference>
<dbReference type="SUPFAM" id="SSF52540">
    <property type="entry name" value="P-loop containing nucleoside triphosphate hydrolases"/>
    <property type="match status" value="1"/>
</dbReference>
<dbReference type="PANTHER" id="PTHR42781">
    <property type="entry name" value="SPERMIDINE/PUTRESCINE IMPORT ATP-BINDING PROTEIN POTA"/>
    <property type="match status" value="1"/>
</dbReference>
<organism evidence="5 6">
    <name type="scientific">Paenirhodobacter enshiensis</name>
    <dbReference type="NCBI Taxonomy" id="1105367"/>
    <lineage>
        <taxon>Bacteria</taxon>
        <taxon>Pseudomonadati</taxon>
        <taxon>Pseudomonadota</taxon>
        <taxon>Alphaproteobacteria</taxon>
        <taxon>Rhodobacterales</taxon>
        <taxon>Rhodobacter group</taxon>
        <taxon>Paenirhodobacter</taxon>
    </lineage>
</organism>
<dbReference type="eggNOG" id="COG3842">
    <property type="taxonomic scope" value="Bacteria"/>
</dbReference>
<dbReference type="OrthoDB" id="9802264at2"/>
<name>A0A086Y6B7_9RHOB</name>
<dbReference type="PROSITE" id="PS50893">
    <property type="entry name" value="ABC_TRANSPORTER_2"/>
    <property type="match status" value="1"/>
</dbReference>
<dbReference type="PANTHER" id="PTHR42781:SF9">
    <property type="entry name" value="AMINO ACID ABC TRANSPORTER, ATP-BINDING PROTEIN-RELATED"/>
    <property type="match status" value="1"/>
</dbReference>
<reference evidence="5 6" key="1">
    <citation type="submission" date="2014-03" db="EMBL/GenBank/DDBJ databases">
        <title>Genome of Paenirhodobacter enshiensis DW2-9.</title>
        <authorList>
            <person name="Wang D."/>
            <person name="Wang G."/>
        </authorList>
    </citation>
    <scope>NUCLEOTIDE SEQUENCE [LARGE SCALE GENOMIC DNA]</scope>
    <source>
        <strain evidence="5 6">DW2-9</strain>
    </source>
</reference>
<evidence type="ECO:0000313" key="5">
    <source>
        <dbReference type="EMBL" id="KFI29817.1"/>
    </source>
</evidence>
<feature type="domain" description="ABC transporter" evidence="4">
    <location>
        <begin position="4"/>
        <end position="240"/>
    </location>
</feature>
<dbReference type="GO" id="GO:0005524">
    <property type="term" value="F:ATP binding"/>
    <property type="evidence" value="ECO:0007669"/>
    <property type="project" value="UniProtKB-KW"/>
</dbReference>
<keyword evidence="3" id="KW-0067">ATP-binding</keyword>
<dbReference type="InterPro" id="IPR027417">
    <property type="entry name" value="P-loop_NTPase"/>
</dbReference>
<dbReference type="SMART" id="SM00382">
    <property type="entry name" value="AAA"/>
    <property type="match status" value="1"/>
</dbReference>
<proteinExistence type="predicted"/>
<dbReference type="PROSITE" id="PS00211">
    <property type="entry name" value="ABC_TRANSPORTER_1"/>
    <property type="match status" value="1"/>
</dbReference>
<keyword evidence="1" id="KW-0813">Transport</keyword>
<dbReference type="GO" id="GO:0015697">
    <property type="term" value="P:quaternary ammonium group transport"/>
    <property type="evidence" value="ECO:0007669"/>
    <property type="project" value="UniProtKB-ARBA"/>
</dbReference>
<evidence type="ECO:0000256" key="2">
    <source>
        <dbReference type="ARBA" id="ARBA00022741"/>
    </source>
</evidence>
<gene>
    <name evidence="5" type="ORF">CG50_09340</name>
</gene>
<dbReference type="Gene3D" id="3.40.50.300">
    <property type="entry name" value="P-loop containing nucleotide triphosphate hydrolases"/>
    <property type="match status" value="1"/>
</dbReference>
<dbReference type="AlphaFoldDB" id="A0A086Y6B7"/>
<keyword evidence="2" id="KW-0547">Nucleotide-binding</keyword>
<accession>A0A086Y6B7</accession>
<dbReference type="FunFam" id="3.40.50.300:FF:000425">
    <property type="entry name" value="Probable ABC transporter, ATP-binding subunit"/>
    <property type="match status" value="1"/>
</dbReference>
<dbReference type="Pfam" id="PF00005">
    <property type="entry name" value="ABC_tran"/>
    <property type="match status" value="1"/>
</dbReference>
<dbReference type="Proteomes" id="UP000028824">
    <property type="component" value="Unassembled WGS sequence"/>
</dbReference>
<dbReference type="EMBL" id="JFZB01000003">
    <property type="protein sequence ID" value="KFI29817.1"/>
    <property type="molecule type" value="Genomic_DNA"/>
</dbReference>
<dbReference type="InterPro" id="IPR017871">
    <property type="entry name" value="ABC_transporter-like_CS"/>
</dbReference>
<protein>
    <submittedName>
        <fullName evidence="5">Lipase</fullName>
    </submittedName>
</protein>
<dbReference type="STRING" id="1105367.CG50_09340"/>
<evidence type="ECO:0000259" key="4">
    <source>
        <dbReference type="PROSITE" id="PS50893"/>
    </source>
</evidence>
<dbReference type="RefSeq" id="WP_036635005.1">
    <property type="nucleotide sequence ID" value="NZ_JFZB01000003.1"/>
</dbReference>
<evidence type="ECO:0000256" key="3">
    <source>
        <dbReference type="ARBA" id="ARBA00022840"/>
    </source>
</evidence>